<name>A0AAT9TV13_9VIRU</name>
<evidence type="ECO:0000256" key="29">
    <source>
        <dbReference type="ARBA" id="ARBA00023136"/>
    </source>
</evidence>
<evidence type="ECO:0000256" key="24">
    <source>
        <dbReference type="ARBA" id="ARBA00022812"/>
    </source>
</evidence>
<evidence type="ECO:0000259" key="39">
    <source>
        <dbReference type="Pfam" id="PF01567"/>
    </source>
</evidence>
<evidence type="ECO:0000256" key="4">
    <source>
        <dbReference type="ARBA" id="ARBA00004252"/>
    </source>
</evidence>
<evidence type="ECO:0000256" key="33">
    <source>
        <dbReference type="ARBA" id="ARBA00023184"/>
    </source>
</evidence>
<evidence type="ECO:0000256" key="22">
    <source>
        <dbReference type="ARBA" id="ARBA00022771"/>
    </source>
</evidence>
<comment type="subcellular location">
    <subcellularLocation>
        <location evidence="4">Host Golgi apparatus membrane</location>
        <topology evidence="4">Multi-pass membrane protein</topology>
    </subcellularLocation>
    <subcellularLocation>
        <location evidence="3">Host Golgi apparatus membrane</location>
        <topology evidence="3">Single-pass type I membrane protein</topology>
    </subcellularLocation>
    <subcellularLocation>
        <location evidence="7">Host cell surface</location>
    </subcellularLocation>
    <subcellularLocation>
        <location evidence="1">Host endoplasmic reticulum membrane</location>
        <topology evidence="1">Multi-pass membrane protein</topology>
    </subcellularLocation>
    <subcellularLocation>
        <location evidence="8">Host endoplasmic reticulum membrane</location>
        <topology evidence="8">Single-pass type I membrane protein</topology>
    </subcellularLocation>
    <subcellularLocation>
        <location evidence="2">Host mitochondrion</location>
    </subcellularLocation>
    <subcellularLocation>
        <location evidence="6">Virion membrane</location>
        <topology evidence="6">Multi-pass membrane protein</topology>
    </subcellularLocation>
    <subcellularLocation>
        <location evidence="5">Virion membrane</location>
        <topology evidence="5">Single-pass membrane protein</topology>
    </subcellularLocation>
</comment>
<keyword evidence="34" id="KW-0899">Viral immunoevasion</keyword>
<evidence type="ECO:0000256" key="17">
    <source>
        <dbReference type="ARBA" id="ARBA00022647"/>
    </source>
</evidence>
<evidence type="ECO:0000256" key="8">
    <source>
        <dbReference type="ARBA" id="ARBA00004482"/>
    </source>
</evidence>
<dbReference type="Pfam" id="PF01567">
    <property type="entry name" value="Hanta_Gn-H"/>
    <property type="match status" value="1"/>
</dbReference>
<keyword evidence="31" id="KW-1015">Disulfide bond</keyword>
<sequence>MLLVLLFITPLLAKVHYIVELQCPHDTRQDAGFTHSSIDMPPVELSAVQTTTVESSCPFEMHPIRRVLTSVKHITWAKKTTTSETTNAGASTYEAKVADSVIQGLCSFDTATTNRLAFARKGLTCLEYSCNITHCIPTIHVVIPQVICQTIRSCTLTWNGLRVLLNFERTFCPHGIVVSGNCFQPLYNAKNIPQHADLMDLEITCFLTNGKLSSVGARTSGEKILVELEKFVGKTCTDHSFFAYYTCFFIGYSVTILVPQSADMISVEVLEKMVNNTYGEDHDRVGDGQNALRIAGKTDITIKESHDKVEGVCYSGPPLYTSTYQYPKLLDNKNIFLLTQGIIPRVNYTECDKKALPVVWRGLVSVPGYIEKIDPCKVFCTLTGPGASCEAFSPTGIFNISSPTCLIGKLHRYKQLEDQITFVCQRVDQDIIVYCNGQKKVVKTETLVIGQCIYSVTSLLSLMPKIAHSIAVEVCVTGFHGWAALMLLITFCFGWLIIPTLTWLILQLVKLILIILNKHTGTSRWKQLLEKIKDEFNHTVGSTTCKTCLQDTICSEELSAHTSYCEKGICPYCLKDIGQSPVLLCEHFKSCLLSDKFMKKIKDTAQKPSQTSLMYRKVNAFRYKNRCFIFLTWSVLLIIESFLWAATATPIQTATEPKQWTDTAHGVGYVPLQLDYELDFTLPSGSGYTHKRILTDPKNSDRHLPFTVSIERQRVEASVQMLGRWLDADLNVKSVFHCYGACNKYSYPWQYAQCSREVDFEYQSAWNCNPGDCPGVGTGCTACAVFLDKLSPKATAVKLLNIKYIRKVCVQLGTEQGCKDLESTDCFTTNNVKVCITGTASMLQQGDTLIFLGPLDQGAVLVKQWCTSSCKFGDPGDLIDKFGHILCPQLDGAIQKVCAFATEPHCTFQGNTVSGFKRFMSTRDSFISVNMTQAHLSTEQLTWLDTTTKIKDHVNVVVSKDVDFEELSENPCVVDPAVVNIEGSWGSGIGFKLTCSVSLTECSSFLTTIKACDNAMCYGGTVASLDRGSNQVIIQGRGGHSGSAFKCCHDRKCSSQGIQASAPHLERVEDSYMLTSQLYDDGAPSCSVTCWFSKVGEWLTGLFTGNWWVVLILCAVAIGSLVLFTLLCPVRRHYKVS</sequence>
<keyword evidence="12" id="KW-1168">Fusion of virus membrane with host membrane</keyword>
<feature type="transmembrane region" description="Helical" evidence="37">
    <location>
        <begin position="482"/>
        <end position="506"/>
    </location>
</feature>
<evidence type="ECO:0000256" key="5">
    <source>
        <dbReference type="ARBA" id="ARBA00004381"/>
    </source>
</evidence>
<keyword evidence="29 37" id="KW-0472">Membrane</keyword>
<keyword evidence="15" id="KW-1162">Viral penetration into host cytoplasm</keyword>
<keyword evidence="24" id="KW-1040">Host Golgi apparatus</keyword>
<evidence type="ECO:0000256" key="15">
    <source>
        <dbReference type="ARBA" id="ARBA00022595"/>
    </source>
</evidence>
<dbReference type="GO" id="GO:0019062">
    <property type="term" value="P:virion attachment to host cell"/>
    <property type="evidence" value="ECO:0007669"/>
    <property type="project" value="UniProtKB-KW"/>
</dbReference>
<feature type="transmembrane region" description="Helical" evidence="37">
    <location>
        <begin position="627"/>
        <end position="646"/>
    </location>
</feature>
<keyword evidence="20" id="KW-0732">Signal</keyword>
<keyword evidence="27" id="KW-1043">Host membrane</keyword>
<keyword evidence="28 37" id="KW-1133">Transmembrane helix</keyword>
<dbReference type="GO" id="GO:0033650">
    <property type="term" value="C:host cell mitochondrion"/>
    <property type="evidence" value="ECO:0007669"/>
    <property type="project" value="UniProtKB-SubCell"/>
</dbReference>
<keyword evidence="35" id="KW-1160">Virus entry into host cell</keyword>
<evidence type="ECO:0000256" key="11">
    <source>
        <dbReference type="ARBA" id="ARBA00022482"/>
    </source>
</evidence>
<keyword evidence="43" id="KW-0261">Viral envelope protein</keyword>
<evidence type="ECO:0000256" key="12">
    <source>
        <dbReference type="ARBA" id="ARBA00022506"/>
    </source>
</evidence>
<dbReference type="Pfam" id="PF20679">
    <property type="entry name" value="Hanta_Gn-B"/>
    <property type="match status" value="1"/>
</dbReference>
<keyword evidence="30" id="KW-1045">Host mitochondrion</keyword>
<reference evidence="43" key="1">
    <citation type="journal article" date="2023" name="Nat. Commun.">
        <title>Virus diversity, wildlife-domestic animal circulation and potential zoonotic viruses of small mammals, pangolins and zoo animals.</title>
        <authorList>
            <person name="Cui X."/>
            <person name="Fan K."/>
            <person name="Liang X."/>
            <person name="Gong W."/>
            <person name="Chen W."/>
            <person name="He B."/>
            <person name="Chen X."/>
            <person name="Wang H."/>
            <person name="Wang X."/>
            <person name="Zhang P."/>
            <person name="Lu X."/>
            <person name="Chen R."/>
            <person name="Lin K."/>
            <person name="Liu J."/>
            <person name="Zhai J."/>
            <person name="Liu D.X."/>
            <person name="Shan F."/>
            <person name="Li Y."/>
            <person name="Chen R.A."/>
            <person name="Meng H."/>
            <person name="Li X."/>
            <person name="Mi S."/>
            <person name="Jiang J."/>
            <person name="Zhou N."/>
            <person name="Chen Z."/>
            <person name="Zou J.-J."/>
            <person name="Ge D."/>
            <person name="Yang Q."/>
            <person name="He K."/>
            <person name="Chen T."/>
            <person name="Wu Y.-J."/>
            <person name="Lu H."/>
            <person name="Irwin D.M."/>
            <person name="Shen X."/>
            <person name="Hu Y."/>
            <person name="Lu X."/>
            <person name="Ding C."/>
            <person name="Guan Y."/>
            <person name="Tu C."/>
            <person name="Shen Y."/>
        </authorList>
    </citation>
    <scope>NUCLEOTIDE SEQUENCE</scope>
    <source>
        <strain evidence="43">HV/SC/C7-49.2/2022</strain>
    </source>
</reference>
<dbReference type="GO" id="GO:0044178">
    <property type="term" value="C:host cell Golgi membrane"/>
    <property type="evidence" value="ECO:0007669"/>
    <property type="project" value="UniProtKB-SubCell"/>
</dbReference>
<evidence type="ECO:0000256" key="6">
    <source>
        <dbReference type="ARBA" id="ARBA00004385"/>
    </source>
</evidence>
<feature type="domain" description="Hantavirus glycoprotein Gc N-terminal" evidence="38">
    <location>
        <begin position="658"/>
        <end position="971"/>
    </location>
</feature>
<keyword evidence="23" id="KW-1161">Viral attachment to host cell</keyword>
<dbReference type="GO" id="GO:0044228">
    <property type="term" value="C:host cell surface"/>
    <property type="evidence" value="ECO:0007669"/>
    <property type="project" value="UniProtKB-SubCell"/>
</dbReference>
<comment type="similarity">
    <text evidence="9">Belongs to the hantavirus envelope glycoprotein family.</text>
</comment>
<keyword evidence="21" id="KW-0677">Repeat</keyword>
<dbReference type="Pfam" id="PF01561">
    <property type="entry name" value="Hanta_Gc_N"/>
    <property type="match status" value="1"/>
</dbReference>
<dbReference type="GO" id="GO:0046718">
    <property type="term" value="P:symbiont entry into host cell"/>
    <property type="evidence" value="ECO:0007669"/>
    <property type="project" value="UniProtKB-KW"/>
</dbReference>
<organism evidence="43">
    <name type="scientific">Hantaviridae sp</name>
    <dbReference type="NCBI Taxonomy" id="2809448"/>
    <lineage>
        <taxon>Viruses</taxon>
        <taxon>Riboviria</taxon>
        <taxon>Orthornavirae</taxon>
        <taxon>Negarnaviricota</taxon>
        <taxon>Polyploviricotina</taxon>
        <taxon>Bunyaviricetes</taxon>
        <taxon>Elliovirales</taxon>
        <taxon>Hantaviridae</taxon>
    </lineage>
</organism>
<dbReference type="GO" id="GO:0055036">
    <property type="term" value="C:virion membrane"/>
    <property type="evidence" value="ECO:0007669"/>
    <property type="project" value="UniProtKB-SubCell"/>
</dbReference>
<feature type="domain" description="Hantavirus glycoprotein Gn head" evidence="39">
    <location>
        <begin position="22"/>
        <end position="371"/>
    </location>
</feature>
<evidence type="ECO:0000256" key="3">
    <source>
        <dbReference type="ARBA" id="ARBA00004244"/>
    </source>
</evidence>
<dbReference type="Gene3D" id="1.10.8.1320">
    <property type="match status" value="1"/>
</dbReference>
<dbReference type="InterPro" id="IPR002534">
    <property type="entry name" value="Hanta_Gn-H"/>
</dbReference>
<evidence type="ECO:0000256" key="26">
    <source>
        <dbReference type="ARBA" id="ARBA00022844"/>
    </source>
</evidence>
<evidence type="ECO:0000256" key="21">
    <source>
        <dbReference type="ARBA" id="ARBA00022737"/>
    </source>
</evidence>
<dbReference type="GO" id="GO:0008270">
    <property type="term" value="F:zinc ion binding"/>
    <property type="evidence" value="ECO:0007669"/>
    <property type="project" value="UniProtKB-KW"/>
</dbReference>
<dbReference type="EMBL" id="OQ451886">
    <property type="protein sequence ID" value="WEU70802.1"/>
    <property type="molecule type" value="Viral_cRNA"/>
</dbReference>
<evidence type="ECO:0000313" key="43">
    <source>
        <dbReference type="EMBL" id="WEU70802.1"/>
    </source>
</evidence>
<dbReference type="InterPro" id="IPR012316">
    <property type="entry name" value="ITAM_motif_hantavir-typ"/>
</dbReference>
<keyword evidence="16" id="KW-1090">Inhibition of host innate immune response by virus</keyword>
<keyword evidence="33" id="KW-1038">Host endoplasmic reticulum</keyword>
<evidence type="ECO:0000256" key="36">
    <source>
        <dbReference type="ARBA" id="ARBA00031199"/>
    </source>
</evidence>
<evidence type="ECO:0000259" key="40">
    <source>
        <dbReference type="Pfam" id="PF10538"/>
    </source>
</evidence>
<keyword evidence="13" id="KW-1170">Fusion of virus membrane with host endosomal membrane</keyword>
<evidence type="ECO:0000256" key="13">
    <source>
        <dbReference type="ARBA" id="ARBA00022510"/>
    </source>
</evidence>
<evidence type="ECO:0000256" key="23">
    <source>
        <dbReference type="ARBA" id="ARBA00022804"/>
    </source>
</evidence>
<feature type="domain" description="Glycoprotein Gc C-terminal bunyavirales" evidence="42">
    <location>
        <begin position="980"/>
        <end position="1134"/>
    </location>
</feature>
<keyword evidence="22" id="KW-0863">Zinc-finger</keyword>
<evidence type="ECO:0000256" key="20">
    <source>
        <dbReference type="ARBA" id="ARBA00022729"/>
    </source>
</evidence>
<dbReference type="Pfam" id="PF10538">
    <property type="entry name" value="ITAM_Cys-rich"/>
    <property type="match status" value="1"/>
</dbReference>
<keyword evidence="25" id="KW-0862">Zinc</keyword>
<dbReference type="GO" id="GO:0039654">
    <property type="term" value="P:fusion of virus membrane with host endosome membrane"/>
    <property type="evidence" value="ECO:0007669"/>
    <property type="project" value="UniProtKB-KW"/>
</dbReference>
<proteinExistence type="inferred from homology"/>
<dbReference type="InterPro" id="IPR048790">
    <property type="entry name" value="Gn-B_hanta"/>
</dbReference>
<dbReference type="GO" id="GO:0019031">
    <property type="term" value="C:viral envelope"/>
    <property type="evidence" value="ECO:0007669"/>
    <property type="project" value="UniProtKB-KW"/>
</dbReference>
<evidence type="ECO:0000256" key="18">
    <source>
        <dbReference type="ARBA" id="ARBA00022692"/>
    </source>
</evidence>
<evidence type="ECO:0000256" key="27">
    <source>
        <dbReference type="ARBA" id="ARBA00022870"/>
    </source>
</evidence>
<evidence type="ECO:0000256" key="2">
    <source>
        <dbReference type="ARBA" id="ARBA00004181"/>
    </source>
</evidence>
<evidence type="ECO:0000256" key="32">
    <source>
        <dbReference type="ARBA" id="ARBA00023180"/>
    </source>
</evidence>
<accession>A0AAT9TV13</accession>
<evidence type="ECO:0000256" key="34">
    <source>
        <dbReference type="ARBA" id="ARBA00023280"/>
    </source>
</evidence>
<feature type="transmembrane region" description="Helical" evidence="37">
    <location>
        <begin position="1107"/>
        <end position="1128"/>
    </location>
</feature>
<keyword evidence="11" id="KW-1113">Inhibition of host RLR pathway by virus</keyword>
<protein>
    <recommendedName>
        <fullName evidence="10">Envelopment polyprotein</fullName>
    </recommendedName>
    <alternativeName>
        <fullName evidence="36">M polyprotein</fullName>
    </alternativeName>
</protein>
<dbReference type="GO" id="GO:0052170">
    <property type="term" value="P:symbiont-mediated suppression of host innate immune response"/>
    <property type="evidence" value="ECO:0007669"/>
    <property type="project" value="UniProtKB-KW"/>
</dbReference>
<evidence type="ECO:0000256" key="10">
    <source>
        <dbReference type="ARBA" id="ARBA00015294"/>
    </source>
</evidence>
<evidence type="ECO:0000259" key="42">
    <source>
        <dbReference type="Pfam" id="PF20682"/>
    </source>
</evidence>
<dbReference type="InterPro" id="IPR002532">
    <property type="entry name" value="Hanta_Gc_N"/>
</dbReference>
<evidence type="ECO:0000256" key="16">
    <source>
        <dbReference type="ARBA" id="ARBA00022632"/>
    </source>
</evidence>
<dbReference type="GO" id="GO:0044167">
    <property type="term" value="C:host cell endoplasmic reticulum membrane"/>
    <property type="evidence" value="ECO:0007669"/>
    <property type="project" value="UniProtKB-SubCell"/>
</dbReference>
<dbReference type="GO" id="GO:0039527">
    <property type="term" value="P:symbiont-mediated suppression of host TRAF-mediated signal transduction"/>
    <property type="evidence" value="ECO:0007669"/>
    <property type="project" value="UniProtKB-KW"/>
</dbReference>
<dbReference type="Pfam" id="PF20682">
    <property type="entry name" value="Hanta_Gc_C"/>
    <property type="match status" value="1"/>
</dbReference>
<evidence type="ECO:0000259" key="38">
    <source>
        <dbReference type="Pfam" id="PF01561"/>
    </source>
</evidence>
<evidence type="ECO:0000256" key="19">
    <source>
        <dbReference type="ARBA" id="ARBA00022723"/>
    </source>
</evidence>
<evidence type="ECO:0000256" key="30">
    <source>
        <dbReference type="ARBA" id="ARBA00023147"/>
    </source>
</evidence>
<evidence type="ECO:0000256" key="31">
    <source>
        <dbReference type="ARBA" id="ARBA00023157"/>
    </source>
</evidence>
<evidence type="ECO:0000256" key="9">
    <source>
        <dbReference type="ARBA" id="ARBA00005839"/>
    </source>
</evidence>
<evidence type="ECO:0000256" key="37">
    <source>
        <dbReference type="SAM" id="Phobius"/>
    </source>
</evidence>
<keyword evidence="19" id="KW-0479">Metal-binding</keyword>
<evidence type="ECO:0000256" key="25">
    <source>
        <dbReference type="ARBA" id="ARBA00022833"/>
    </source>
</evidence>
<keyword evidence="14" id="KW-0945">Host-virus interaction</keyword>
<keyword evidence="26" id="KW-0946">Virion</keyword>
<feature type="domain" description="ITAM" evidence="40">
    <location>
        <begin position="616"/>
        <end position="644"/>
    </location>
</feature>
<keyword evidence="17" id="KW-1110">Inhibition of host TRAFs by virus</keyword>
<evidence type="ECO:0000259" key="41">
    <source>
        <dbReference type="Pfam" id="PF20679"/>
    </source>
</evidence>
<evidence type="ECO:0000256" key="1">
    <source>
        <dbReference type="ARBA" id="ARBA00004153"/>
    </source>
</evidence>
<dbReference type="InterPro" id="IPR048791">
    <property type="entry name" value="Gc_C_bunya"/>
</dbReference>
<keyword evidence="18 37" id="KW-0812">Transmembrane</keyword>
<feature type="domain" description="Glycoprotein Gn base hantavirus" evidence="41">
    <location>
        <begin position="379"/>
        <end position="480"/>
    </location>
</feature>
<evidence type="ECO:0000256" key="7">
    <source>
        <dbReference type="ARBA" id="ARBA00004426"/>
    </source>
</evidence>
<evidence type="ECO:0000256" key="14">
    <source>
        <dbReference type="ARBA" id="ARBA00022581"/>
    </source>
</evidence>
<evidence type="ECO:0000256" key="35">
    <source>
        <dbReference type="ARBA" id="ARBA00023296"/>
    </source>
</evidence>
<evidence type="ECO:0000256" key="28">
    <source>
        <dbReference type="ARBA" id="ARBA00022989"/>
    </source>
</evidence>
<keyword evidence="32" id="KW-0325">Glycoprotein</keyword>
<dbReference type="GO" id="GO:0007165">
    <property type="term" value="P:signal transduction"/>
    <property type="evidence" value="ECO:0007669"/>
    <property type="project" value="InterPro"/>
</dbReference>